<keyword evidence="2" id="KW-1185">Reference proteome</keyword>
<protein>
    <submittedName>
        <fullName evidence="1">Uncharacterized protein</fullName>
    </submittedName>
</protein>
<dbReference type="Proteomes" id="UP000593573">
    <property type="component" value="Unassembled WGS sequence"/>
</dbReference>
<name>A0A7J8V0U1_9ROSI</name>
<organism evidence="1 2">
    <name type="scientific">Gossypium klotzschianum</name>
    <dbReference type="NCBI Taxonomy" id="34286"/>
    <lineage>
        <taxon>Eukaryota</taxon>
        <taxon>Viridiplantae</taxon>
        <taxon>Streptophyta</taxon>
        <taxon>Embryophyta</taxon>
        <taxon>Tracheophyta</taxon>
        <taxon>Spermatophyta</taxon>
        <taxon>Magnoliopsida</taxon>
        <taxon>eudicotyledons</taxon>
        <taxon>Gunneridae</taxon>
        <taxon>Pentapetalae</taxon>
        <taxon>rosids</taxon>
        <taxon>malvids</taxon>
        <taxon>Malvales</taxon>
        <taxon>Malvaceae</taxon>
        <taxon>Malvoideae</taxon>
        <taxon>Gossypium</taxon>
    </lineage>
</organism>
<comment type="caution">
    <text evidence="1">The sequence shown here is derived from an EMBL/GenBank/DDBJ whole genome shotgun (WGS) entry which is preliminary data.</text>
</comment>
<dbReference type="AlphaFoldDB" id="A0A7J8V0U1"/>
<proteinExistence type="predicted"/>
<gene>
    <name evidence="1" type="ORF">Goklo_008755</name>
</gene>
<dbReference type="EMBL" id="JABFAB010000008">
    <property type="protein sequence ID" value="MBA0656397.1"/>
    <property type="molecule type" value="Genomic_DNA"/>
</dbReference>
<sequence length="34" mass="3932">MIQRSITVMHVKKKDTQAIMFTIVKNAQDCLLLI</sequence>
<evidence type="ECO:0000313" key="1">
    <source>
        <dbReference type="EMBL" id="MBA0656397.1"/>
    </source>
</evidence>
<evidence type="ECO:0000313" key="2">
    <source>
        <dbReference type="Proteomes" id="UP000593573"/>
    </source>
</evidence>
<reference evidence="1 2" key="1">
    <citation type="journal article" date="2019" name="Genome Biol. Evol.">
        <title>Insights into the evolution of the New World diploid cottons (Gossypium, subgenus Houzingenia) based on genome sequencing.</title>
        <authorList>
            <person name="Grover C.E."/>
            <person name="Arick M.A. 2nd"/>
            <person name="Thrash A."/>
            <person name="Conover J.L."/>
            <person name="Sanders W.S."/>
            <person name="Peterson D.G."/>
            <person name="Frelichowski J.E."/>
            <person name="Scheffler J.A."/>
            <person name="Scheffler B.E."/>
            <person name="Wendel J.F."/>
        </authorList>
    </citation>
    <scope>NUCLEOTIDE SEQUENCE [LARGE SCALE GENOMIC DNA]</scope>
    <source>
        <strain evidence="1">57</strain>
        <tissue evidence="1">Leaf</tissue>
    </source>
</reference>
<accession>A0A7J8V0U1</accession>